<dbReference type="Proteomes" id="UP001529256">
    <property type="component" value="Unassembled WGS sequence"/>
</dbReference>
<evidence type="ECO:0000313" key="1">
    <source>
        <dbReference type="EMBL" id="MDM8271915.1"/>
    </source>
</evidence>
<accession>A0ABT7V5N4</accession>
<comment type="caution">
    <text evidence="1">The sequence shown here is derived from an EMBL/GenBank/DDBJ whole genome shotgun (WGS) entry which is preliminary data.</text>
</comment>
<dbReference type="EMBL" id="JAUDEA010000024">
    <property type="protein sequence ID" value="MDM8271915.1"/>
    <property type="molecule type" value="Genomic_DNA"/>
</dbReference>
<keyword evidence="2" id="KW-1185">Reference proteome</keyword>
<name>A0ABT7V5N4_9ACTN</name>
<sequence>MTKIRKGPILSLSSCMLRDLLATGRDFSDLTFIIDVGDPADLDVDEWLWLVGDEPRAPQCMLVMDESEAEFCARAARGDEAEAERLRLGLSRGCVRHGLSKA</sequence>
<proteinExistence type="predicted"/>
<protein>
    <submittedName>
        <fullName evidence="1">Uncharacterized protein</fullName>
    </submittedName>
</protein>
<organism evidence="1 2">
    <name type="scientific">Thermophilibacter provencensis</name>
    <dbReference type="NCBI Taxonomy" id="1852386"/>
    <lineage>
        <taxon>Bacteria</taxon>
        <taxon>Bacillati</taxon>
        <taxon>Actinomycetota</taxon>
        <taxon>Coriobacteriia</taxon>
        <taxon>Coriobacteriales</taxon>
        <taxon>Atopobiaceae</taxon>
        <taxon>Thermophilibacter</taxon>
    </lineage>
</organism>
<reference evidence="1 2" key="3">
    <citation type="submission" date="2023-06" db="EMBL/GenBank/DDBJ databases">
        <authorList>
            <person name="Zeman M."/>
            <person name="Kubasova T."/>
            <person name="Jahodarova E."/>
            <person name="Nykrynova M."/>
            <person name="Rychlik I."/>
        </authorList>
    </citation>
    <scope>NUCLEOTIDE SEQUENCE [LARGE SCALE GENOMIC DNA]</scope>
    <source>
        <strain evidence="1 2">153_Feed</strain>
    </source>
</reference>
<reference evidence="1 2" key="2">
    <citation type="submission" date="2023-06" db="EMBL/GenBank/DDBJ databases">
        <title>Identification and characterization of horizontal gene transfer across gut microbiota members of farm animals based on homology search.</title>
        <authorList>
            <person name="Schwarzerova J."/>
            <person name="Nykrynova M."/>
            <person name="Jureckova K."/>
            <person name="Cejkova D."/>
            <person name="Rychlik I."/>
        </authorList>
    </citation>
    <scope>NUCLEOTIDE SEQUENCE [LARGE SCALE GENOMIC DNA]</scope>
    <source>
        <strain evidence="1 2">153_Feed</strain>
    </source>
</reference>
<gene>
    <name evidence="1" type="ORF">QUW25_09585</name>
</gene>
<dbReference type="RefSeq" id="WP_289511991.1">
    <property type="nucleotide sequence ID" value="NZ_JAUDEA010000024.1"/>
</dbReference>
<evidence type="ECO:0000313" key="2">
    <source>
        <dbReference type="Proteomes" id="UP001529256"/>
    </source>
</evidence>
<reference evidence="2" key="1">
    <citation type="submission" date="2023-06" db="EMBL/GenBank/DDBJ databases">
        <title>Identification and characterization of horizontal gene transfer across gut microbiota members of farm animals based on homology search.</title>
        <authorList>
            <person name="Zeman M."/>
            <person name="Kubasova T."/>
            <person name="Jahodarova E."/>
            <person name="Nykrynova M."/>
            <person name="Rychlik I."/>
        </authorList>
    </citation>
    <scope>NUCLEOTIDE SEQUENCE [LARGE SCALE GENOMIC DNA]</scope>
    <source>
        <strain evidence="2">153_Feed</strain>
    </source>
</reference>